<comment type="similarity">
    <text evidence="2">Belongs to the SMN family.</text>
</comment>
<evidence type="ECO:0000256" key="1">
    <source>
        <dbReference type="ARBA" id="ARBA00004123"/>
    </source>
</evidence>
<feature type="region of interest" description="Disordered" evidence="6">
    <location>
        <begin position="1"/>
        <end position="20"/>
    </location>
</feature>
<dbReference type="Pfam" id="PF20635">
    <property type="entry name" value="SMN_YG-box"/>
    <property type="match status" value="1"/>
</dbReference>
<comment type="caution">
    <text evidence="8">The sequence shown here is derived from an EMBL/GenBank/DDBJ whole genome shotgun (WGS) entry which is preliminary data.</text>
</comment>
<evidence type="ECO:0000256" key="6">
    <source>
        <dbReference type="SAM" id="MobiDB-lite"/>
    </source>
</evidence>
<dbReference type="Pfam" id="PF20636">
    <property type="entry name" value="SMN_G2-BD"/>
    <property type="match status" value="1"/>
</dbReference>
<keyword evidence="3" id="KW-0507">mRNA processing</keyword>
<proteinExistence type="inferred from homology"/>
<dbReference type="GO" id="GO:0005634">
    <property type="term" value="C:nucleus"/>
    <property type="evidence" value="ECO:0007669"/>
    <property type="project" value="UniProtKB-SubCell"/>
</dbReference>
<organism evidence="8 9">
    <name type="scientific">Neolecta irregularis (strain DAH-3)</name>
    <dbReference type="NCBI Taxonomy" id="1198029"/>
    <lineage>
        <taxon>Eukaryota</taxon>
        <taxon>Fungi</taxon>
        <taxon>Dikarya</taxon>
        <taxon>Ascomycota</taxon>
        <taxon>Taphrinomycotina</taxon>
        <taxon>Neolectales</taxon>
        <taxon>Neolectaceae</taxon>
        <taxon>Neolecta</taxon>
    </lineage>
</organism>
<keyword evidence="9" id="KW-1185">Reference proteome</keyword>
<evidence type="ECO:0000256" key="3">
    <source>
        <dbReference type="ARBA" id="ARBA00022664"/>
    </source>
</evidence>
<evidence type="ECO:0000313" key="9">
    <source>
        <dbReference type="Proteomes" id="UP000186594"/>
    </source>
</evidence>
<evidence type="ECO:0000313" key="8">
    <source>
        <dbReference type="EMBL" id="OLL25907.1"/>
    </source>
</evidence>
<evidence type="ECO:0000256" key="2">
    <source>
        <dbReference type="ARBA" id="ARBA00005371"/>
    </source>
</evidence>
<comment type="subcellular location">
    <subcellularLocation>
        <location evidence="1">Nucleus</location>
    </subcellularLocation>
</comment>
<dbReference type="CDD" id="cd22852">
    <property type="entry name" value="SMN_C"/>
    <property type="match status" value="1"/>
</dbReference>
<protein>
    <submittedName>
        <fullName evidence="8">Survival motor neuron-like protein 1</fullName>
    </submittedName>
</protein>
<dbReference type="AlphaFoldDB" id="A0A1U7LTB9"/>
<dbReference type="GO" id="GO:0008380">
    <property type="term" value="P:RNA splicing"/>
    <property type="evidence" value="ECO:0007669"/>
    <property type="project" value="UniProtKB-KW"/>
</dbReference>
<dbReference type="PANTHER" id="PTHR39267:SF1">
    <property type="entry name" value="SURVIVAL MOTOR NEURON PROTEIN"/>
    <property type="match status" value="1"/>
</dbReference>
<dbReference type="OrthoDB" id="197400at2759"/>
<dbReference type="PANTHER" id="PTHR39267">
    <property type="entry name" value="SURVIVAL MOTOR NEURON-LIKE PROTEIN 1"/>
    <property type="match status" value="1"/>
</dbReference>
<dbReference type="InterPro" id="IPR040424">
    <property type="entry name" value="Smn1"/>
</dbReference>
<feature type="region of interest" description="Disordered" evidence="6">
    <location>
        <begin position="38"/>
        <end position="132"/>
    </location>
</feature>
<evidence type="ECO:0000259" key="7">
    <source>
        <dbReference type="Pfam" id="PF20636"/>
    </source>
</evidence>
<dbReference type="InterPro" id="IPR049481">
    <property type="entry name" value="SMN_G2-BD"/>
</dbReference>
<dbReference type="Proteomes" id="UP000186594">
    <property type="component" value="Unassembled WGS sequence"/>
</dbReference>
<feature type="domain" description="Survival Motor Neuron Gemin2-binding" evidence="7">
    <location>
        <begin position="15"/>
        <end position="38"/>
    </location>
</feature>
<dbReference type="STRING" id="1198029.A0A1U7LTB9"/>
<keyword evidence="4" id="KW-0508">mRNA splicing</keyword>
<accession>A0A1U7LTB9</accession>
<feature type="compositionally biased region" description="Polar residues" evidence="6">
    <location>
        <begin position="120"/>
        <end position="129"/>
    </location>
</feature>
<feature type="compositionally biased region" description="Basic and acidic residues" evidence="6">
    <location>
        <begin position="38"/>
        <end position="51"/>
    </location>
</feature>
<dbReference type="GO" id="GO:0006397">
    <property type="term" value="P:mRNA processing"/>
    <property type="evidence" value="ECO:0007669"/>
    <property type="project" value="UniProtKB-KW"/>
</dbReference>
<evidence type="ECO:0000256" key="4">
    <source>
        <dbReference type="ARBA" id="ARBA00023187"/>
    </source>
</evidence>
<gene>
    <name evidence="8" type="ORF">NEOLI_002025</name>
</gene>
<sequence length="178" mass="19928">MTSNDDTAGKPPSHTEIWDDTELVQAWDQALAEYKKYHSIEGASKRTKNENIKISQAADSMEVSDAESGEIDERIQNNPSKQSLANQTNIPAQFLTTDSKKLQKEITTPRVELSADHSECSNPQQSTNDKGIDLPAPLKILANEDESLRNLMMSWYYAGYYTGYHAGQKSESKNNENL</sequence>
<reference evidence="8 9" key="1">
    <citation type="submission" date="2016-04" db="EMBL/GenBank/DDBJ databases">
        <title>Evolutionary innovation and constraint leading to complex multicellularity in the Ascomycota.</title>
        <authorList>
            <person name="Cisse O."/>
            <person name="Nguyen A."/>
            <person name="Hewitt D.A."/>
            <person name="Jedd G."/>
            <person name="Stajich J.E."/>
        </authorList>
    </citation>
    <scope>NUCLEOTIDE SEQUENCE [LARGE SCALE GENOMIC DNA]</scope>
    <source>
        <strain evidence="8 9">DAH-3</strain>
    </source>
</reference>
<dbReference type="InterPro" id="IPR047313">
    <property type="entry name" value="SMN_C"/>
</dbReference>
<dbReference type="OMA" id="MMSWYFA"/>
<name>A0A1U7LTB9_NEOID</name>
<feature type="compositionally biased region" description="Polar residues" evidence="6">
    <location>
        <begin position="76"/>
        <end position="97"/>
    </location>
</feature>
<evidence type="ECO:0000256" key="5">
    <source>
        <dbReference type="ARBA" id="ARBA00023242"/>
    </source>
</evidence>
<keyword evidence="5" id="KW-0539">Nucleus</keyword>
<dbReference type="EMBL" id="LXFE01000287">
    <property type="protein sequence ID" value="OLL25907.1"/>
    <property type="molecule type" value="Genomic_DNA"/>
</dbReference>
<dbReference type="CDD" id="cd22851">
    <property type="entry name" value="SMN_N"/>
    <property type="match status" value="1"/>
</dbReference>